<keyword evidence="5 15" id="KW-0548">Nucleotidyltransferase</keyword>
<dbReference type="EC" id="2.7.7.7" evidence="15"/>
<evidence type="ECO:0000256" key="13">
    <source>
        <dbReference type="ARBA" id="ARBA00049244"/>
    </source>
</evidence>
<evidence type="ECO:0000313" key="19">
    <source>
        <dbReference type="Proteomes" id="UP001212841"/>
    </source>
</evidence>
<dbReference type="GO" id="GO:0003887">
    <property type="term" value="F:DNA-directed DNA polymerase activity"/>
    <property type="evidence" value="ECO:0007669"/>
    <property type="project" value="UniProtKB-UniRule"/>
</dbReference>
<evidence type="ECO:0000256" key="4">
    <source>
        <dbReference type="ARBA" id="ARBA00022679"/>
    </source>
</evidence>
<dbReference type="AlphaFoldDB" id="A0AAD5X084"/>
<dbReference type="InterPro" id="IPR029398">
    <property type="entry name" value="PolB_thumb"/>
</dbReference>
<reference evidence="18" key="1">
    <citation type="submission" date="2020-05" db="EMBL/GenBank/DDBJ databases">
        <title>Phylogenomic resolution of chytrid fungi.</title>
        <authorList>
            <person name="Stajich J.E."/>
            <person name="Amses K."/>
            <person name="Simmons R."/>
            <person name="Seto K."/>
            <person name="Myers J."/>
            <person name="Bonds A."/>
            <person name="Quandt C.A."/>
            <person name="Barry K."/>
            <person name="Liu P."/>
            <person name="Grigoriev I."/>
            <person name="Longcore J.E."/>
            <person name="James T.Y."/>
        </authorList>
    </citation>
    <scope>NUCLEOTIDE SEQUENCE</scope>
    <source>
        <strain evidence="18">JEL0318</strain>
    </source>
</reference>
<feature type="compositionally biased region" description="Polar residues" evidence="16">
    <location>
        <begin position="19"/>
        <end position="36"/>
    </location>
</feature>
<dbReference type="GO" id="GO:0006284">
    <property type="term" value="P:base-excision repair"/>
    <property type="evidence" value="ECO:0007669"/>
    <property type="project" value="TreeGrafter"/>
</dbReference>
<proteinExistence type="inferred from homology"/>
<evidence type="ECO:0000256" key="11">
    <source>
        <dbReference type="ARBA" id="ARBA00023204"/>
    </source>
</evidence>
<dbReference type="SUPFAM" id="SSF47802">
    <property type="entry name" value="DNA polymerase beta, N-terminal domain-like"/>
    <property type="match status" value="1"/>
</dbReference>
<keyword evidence="3" id="KW-0963">Cytoplasm</keyword>
<feature type="region of interest" description="Disordered" evidence="16">
    <location>
        <begin position="1"/>
        <end position="112"/>
    </location>
</feature>
<dbReference type="SUPFAM" id="SSF81301">
    <property type="entry name" value="Nucleotidyltransferase"/>
    <property type="match status" value="1"/>
</dbReference>
<keyword evidence="12 15" id="KW-0539">Nucleus</keyword>
<evidence type="ECO:0000256" key="5">
    <source>
        <dbReference type="ARBA" id="ARBA00022695"/>
    </source>
</evidence>
<keyword evidence="9 15" id="KW-0239">DNA-directed DNA polymerase</keyword>
<comment type="similarity">
    <text evidence="15">Belongs to the DNA polymerase type-X family.</text>
</comment>
<evidence type="ECO:0000256" key="15">
    <source>
        <dbReference type="RuleBase" id="RU366014"/>
    </source>
</evidence>
<feature type="domain" description="DNA-directed DNA polymerase X" evidence="17">
    <location>
        <begin position="111"/>
        <end position="434"/>
    </location>
</feature>
<evidence type="ECO:0000256" key="14">
    <source>
        <dbReference type="PIRSR" id="PIRSR622312-50"/>
    </source>
</evidence>
<dbReference type="InterPro" id="IPR027421">
    <property type="entry name" value="DNA_pol_lamdba_lyase_dom_sf"/>
</dbReference>
<evidence type="ECO:0000256" key="3">
    <source>
        <dbReference type="ARBA" id="ARBA00022490"/>
    </source>
</evidence>
<protein>
    <recommendedName>
        <fullName evidence="15">DNA polymerase</fullName>
        <ecNumber evidence="15">2.7.7.7</ecNumber>
    </recommendedName>
</protein>
<feature type="compositionally biased region" description="Polar residues" evidence="16">
    <location>
        <begin position="100"/>
        <end position="112"/>
    </location>
</feature>
<dbReference type="InterPro" id="IPR022312">
    <property type="entry name" value="DNA_pol_X"/>
</dbReference>
<evidence type="ECO:0000256" key="6">
    <source>
        <dbReference type="ARBA" id="ARBA00022723"/>
    </source>
</evidence>
<evidence type="ECO:0000256" key="2">
    <source>
        <dbReference type="ARBA" id="ARBA00004123"/>
    </source>
</evidence>
<dbReference type="Pfam" id="PF14792">
    <property type="entry name" value="DNA_pol_B_palm"/>
    <property type="match status" value="1"/>
</dbReference>
<dbReference type="InterPro" id="IPR010996">
    <property type="entry name" value="HHH_MUS81"/>
</dbReference>
<dbReference type="InterPro" id="IPR028207">
    <property type="entry name" value="DNA_pol_B_palm_palm"/>
</dbReference>
<keyword evidence="8" id="KW-0460">Magnesium</keyword>
<dbReference type="Gene3D" id="1.10.150.110">
    <property type="entry name" value="DNA polymerase beta, N-terminal domain-like"/>
    <property type="match status" value="1"/>
</dbReference>
<evidence type="ECO:0000256" key="8">
    <source>
        <dbReference type="ARBA" id="ARBA00022842"/>
    </source>
</evidence>
<evidence type="ECO:0000256" key="7">
    <source>
        <dbReference type="ARBA" id="ARBA00022763"/>
    </source>
</evidence>
<name>A0AAD5X084_9FUNG</name>
<evidence type="ECO:0000256" key="9">
    <source>
        <dbReference type="ARBA" id="ARBA00022932"/>
    </source>
</evidence>
<dbReference type="InterPro" id="IPR037160">
    <property type="entry name" value="DNA_Pol_thumb_sf"/>
</dbReference>
<keyword evidence="10" id="KW-0238">DNA-binding</keyword>
<dbReference type="Pfam" id="PF14791">
    <property type="entry name" value="DNA_pol_B_thumb"/>
    <property type="match status" value="1"/>
</dbReference>
<keyword evidence="19" id="KW-1185">Reference proteome</keyword>
<evidence type="ECO:0000259" key="17">
    <source>
        <dbReference type="SMART" id="SM00483"/>
    </source>
</evidence>
<feature type="compositionally biased region" description="Low complexity" evidence="16">
    <location>
        <begin position="41"/>
        <end position="55"/>
    </location>
</feature>
<dbReference type="Gene3D" id="3.30.210.10">
    <property type="entry name" value="DNA polymerase, thumb domain"/>
    <property type="match status" value="1"/>
</dbReference>
<keyword evidence="7 15" id="KW-0227">DNA damage</keyword>
<dbReference type="InterPro" id="IPR043519">
    <property type="entry name" value="NT_sf"/>
</dbReference>
<sequence>MSKPNAQRTLDAWFKPKPSHTTSTIPQKRPASTLTKSAALPKPTVSTPPKTSKPTLALFASDSETDVDESMPTPSTSSKSSSKPPSPKRPRASTPPTPKITISNASASPINHNTDITDALRELEKNEHALGQIHKANIYRKAAQVISKYHKRIESGKEAQTLSGVGVKIGQKIDELLETGKLERLEKDAQDPKLATIKLFERVMGVGYSNALRFYESGARTLEDLLQYPNLTKRQHLGLKYFKDLETRIPRSEMTQWENLVRDVIRSTRNPYKFVIAGSYRREKEESGDVDVVLTHGGYVTKGRDEKGKLGVVVRALEELGVLVDDLSEGDLSYQGIGKLPGRNADGSKRRYRRIDIRLFPLGQYPYALMHYTGSDNFNREMRMRAIERGLKLSEYGLWRKEDDGTEKEVCFPKEEKDIFEALGMGFVEPRDRG</sequence>
<organism evidence="18 19">
    <name type="scientific">Rhizophlyctis rosea</name>
    <dbReference type="NCBI Taxonomy" id="64517"/>
    <lineage>
        <taxon>Eukaryota</taxon>
        <taxon>Fungi</taxon>
        <taxon>Fungi incertae sedis</taxon>
        <taxon>Chytridiomycota</taxon>
        <taxon>Chytridiomycota incertae sedis</taxon>
        <taxon>Chytridiomycetes</taxon>
        <taxon>Rhizophlyctidales</taxon>
        <taxon>Rhizophlyctidaceae</taxon>
        <taxon>Rhizophlyctis</taxon>
    </lineage>
</organism>
<dbReference type="InterPro" id="IPR002008">
    <property type="entry name" value="DNA_pol_X_beta-like"/>
</dbReference>
<feature type="active site" description="Nucleophile; Schiff-base intermediate with DNA; for 5'-dRP lyase activity" evidence="14">
    <location>
        <position position="172"/>
    </location>
</feature>
<dbReference type="Pfam" id="PF14716">
    <property type="entry name" value="HHH_8"/>
    <property type="match status" value="1"/>
</dbReference>
<comment type="catalytic activity">
    <reaction evidence="13 15">
        <text>DNA(n) + a 2'-deoxyribonucleoside 5'-triphosphate = DNA(n+1) + diphosphate</text>
        <dbReference type="Rhea" id="RHEA:22508"/>
        <dbReference type="Rhea" id="RHEA-COMP:17339"/>
        <dbReference type="Rhea" id="RHEA-COMP:17340"/>
        <dbReference type="ChEBI" id="CHEBI:33019"/>
        <dbReference type="ChEBI" id="CHEBI:61560"/>
        <dbReference type="ChEBI" id="CHEBI:173112"/>
        <dbReference type="EC" id="2.7.7.7"/>
    </reaction>
</comment>
<comment type="caution">
    <text evidence="18">The sequence shown here is derived from an EMBL/GenBank/DDBJ whole genome shotgun (WGS) entry which is preliminary data.</text>
</comment>
<dbReference type="SMART" id="SM00483">
    <property type="entry name" value="POLXc"/>
    <property type="match status" value="1"/>
</dbReference>
<dbReference type="PRINTS" id="PR00869">
    <property type="entry name" value="DNAPOLX"/>
</dbReference>
<keyword evidence="6" id="KW-0479">Metal-binding</keyword>
<dbReference type="PANTHER" id="PTHR11276">
    <property type="entry name" value="DNA POLYMERASE TYPE-X FAMILY MEMBER"/>
    <property type="match status" value="1"/>
</dbReference>
<gene>
    <name evidence="18" type="ORF">HK097_002307</name>
</gene>
<dbReference type="Proteomes" id="UP001212841">
    <property type="component" value="Unassembled WGS sequence"/>
</dbReference>
<dbReference type="PRINTS" id="PR00870">
    <property type="entry name" value="DNAPOLXBETA"/>
</dbReference>
<comment type="subcellular location">
    <subcellularLocation>
        <location evidence="2 15">Nucleus</location>
    </subcellularLocation>
</comment>
<dbReference type="PANTHER" id="PTHR11276:SF42">
    <property type="entry name" value="DNA POLYMERASE BETA"/>
    <property type="match status" value="1"/>
</dbReference>
<evidence type="ECO:0000256" key="12">
    <source>
        <dbReference type="ARBA" id="ARBA00023242"/>
    </source>
</evidence>
<dbReference type="GO" id="GO:0005634">
    <property type="term" value="C:nucleus"/>
    <property type="evidence" value="ECO:0007669"/>
    <property type="project" value="UniProtKB-SubCell"/>
</dbReference>
<keyword evidence="11 15" id="KW-0234">DNA repair</keyword>
<dbReference type="InterPro" id="IPR002054">
    <property type="entry name" value="DNA-dir_DNA_pol_X"/>
</dbReference>
<dbReference type="SUPFAM" id="SSF81585">
    <property type="entry name" value="PsbU/PolX domain-like"/>
    <property type="match status" value="1"/>
</dbReference>
<dbReference type="Gene3D" id="1.10.150.20">
    <property type="entry name" value="5' to 3' exonuclease, C-terminal subdomain"/>
    <property type="match status" value="1"/>
</dbReference>
<evidence type="ECO:0000256" key="1">
    <source>
        <dbReference type="ARBA" id="ARBA00001946"/>
    </source>
</evidence>
<dbReference type="GO" id="GO:0003677">
    <property type="term" value="F:DNA binding"/>
    <property type="evidence" value="ECO:0007669"/>
    <property type="project" value="UniProtKB-UniRule"/>
</dbReference>
<feature type="compositionally biased region" description="Low complexity" evidence="16">
    <location>
        <begin position="70"/>
        <end position="83"/>
    </location>
</feature>
<evidence type="ECO:0000256" key="10">
    <source>
        <dbReference type="ARBA" id="ARBA00023125"/>
    </source>
</evidence>
<evidence type="ECO:0000256" key="16">
    <source>
        <dbReference type="SAM" id="MobiDB-lite"/>
    </source>
</evidence>
<dbReference type="EMBL" id="JADGJD010001499">
    <property type="protein sequence ID" value="KAJ3041246.1"/>
    <property type="molecule type" value="Genomic_DNA"/>
</dbReference>
<accession>A0AAD5X084</accession>
<dbReference type="Pfam" id="PF10391">
    <property type="entry name" value="DNA_pol_lambd_f"/>
    <property type="match status" value="1"/>
</dbReference>
<comment type="cofactor">
    <cofactor evidence="1">
        <name>Mg(2+)</name>
        <dbReference type="ChEBI" id="CHEBI:18420"/>
    </cofactor>
</comment>
<dbReference type="CDD" id="cd00141">
    <property type="entry name" value="NT_POLXc"/>
    <property type="match status" value="1"/>
</dbReference>
<dbReference type="InterPro" id="IPR018944">
    <property type="entry name" value="DNA_pol_lambd_fingers_domain"/>
</dbReference>
<dbReference type="GO" id="GO:0046872">
    <property type="term" value="F:metal ion binding"/>
    <property type="evidence" value="ECO:0007669"/>
    <property type="project" value="UniProtKB-UniRule"/>
</dbReference>
<evidence type="ECO:0000313" key="18">
    <source>
        <dbReference type="EMBL" id="KAJ3041246.1"/>
    </source>
</evidence>
<dbReference type="Gene3D" id="3.30.460.10">
    <property type="entry name" value="Beta Polymerase, domain 2"/>
    <property type="match status" value="1"/>
</dbReference>
<comment type="function">
    <text evidence="15">DNA polymerase that functions in several pathways of DNA repair. Involved in base excision repair (BER) responsible for repair of lesions that give rise to abasic (AP) sites in DNA. Also contributes to DNA double-strand break repair by non-homologous end joining and homologous recombination. Has both template-dependent and template-independent (terminal transferase) DNA polymerase activities. Has also a 5'-deoxyribose-5-phosphate lyase (dRP lyase) activity.</text>
</comment>
<keyword evidence="4 15" id="KW-0808">Transferase</keyword>
<dbReference type="GO" id="GO:0006303">
    <property type="term" value="P:double-strand break repair via nonhomologous end joining"/>
    <property type="evidence" value="ECO:0007669"/>
    <property type="project" value="TreeGrafter"/>
</dbReference>